<accession>A0AAD9Q4Y9</accession>
<feature type="region of interest" description="Disordered" evidence="1">
    <location>
        <begin position="643"/>
        <end position="674"/>
    </location>
</feature>
<sequence length="674" mass="76107">MSSRVLRKLQGERILEIPPDYEEDEDEDEFGILSVKTKQQAGVNRFDLLNANDDDDVSNEDSQDFPEDENSMEGTSSSVTEEKPYLTESTSKMTKKKNKKAKKGKGDVSNGATKQKGTIDELKNNETDKSANMPGAITTQRQSTSKTLDTKAVLGVEHRNLNAENEMKRRFGSHVIRAENRSVAEEFSPESVSIRIKLLKLHRTERSRSKDVRLGNPTWDLLRKGRTITDCAILAVDRLVTPKQTWPKIGATGIRMEVTETKNGNSFFAFQHSTSYQETQLQFLDAVESLDPNNISAILHTHPYHVDSLLQLSEICKMGEDYQMAAELIGCYRTALELCKLLLNLDPDEDPLGVLLMIDFYALQSEQFTFLIRLFEEWEPHRNLSQLPNFAFSVALAHFHSSKQEGEPKRADEMKRVESYINCGATAQVLSPLLDKCNVALASSLIKHQFCSPASASSYPLALKQLEALYIGRTYHAWKEPEVIDWLAMNVKIVLERVDAKDPMVEQCKSKRQVRYRGTPRNVYRHIIMSDIKDATASLPQDMTNVPLVSYDPLPPLDSVSGYKRPQRNVRVDQEHGVLSMFFRSLLPSFNAQTPNGQRERLQARLEQPVEGAEGAPSPLRDTDLTRGVENLLTAMRELLNTLSYRDPSESEQNDATGENGANQEEWDDGGENY</sequence>
<feature type="compositionally biased region" description="Polar residues" evidence="1">
    <location>
        <begin position="654"/>
        <end position="663"/>
    </location>
</feature>
<dbReference type="PANTHER" id="PTHR22684">
    <property type="entry name" value="NULP1-RELATED"/>
    <property type="match status" value="1"/>
</dbReference>
<dbReference type="GO" id="GO:1990112">
    <property type="term" value="C:RQC complex"/>
    <property type="evidence" value="ECO:0007669"/>
    <property type="project" value="TreeGrafter"/>
</dbReference>
<dbReference type="PANTHER" id="PTHR22684:SF0">
    <property type="entry name" value="RIBOSOME QUALITY CONTROL COMPLEX SUBUNIT TCF25"/>
    <property type="match status" value="1"/>
</dbReference>
<name>A0AAD9Q4Y9_ACRCE</name>
<feature type="compositionally biased region" description="Acidic residues" evidence="1">
    <location>
        <begin position="52"/>
        <end position="71"/>
    </location>
</feature>
<reference evidence="2" key="1">
    <citation type="journal article" date="2023" name="G3 (Bethesda)">
        <title>Whole genome assembly and annotation of the endangered Caribbean coral Acropora cervicornis.</title>
        <authorList>
            <person name="Selwyn J.D."/>
            <person name="Vollmer S.V."/>
        </authorList>
    </citation>
    <scope>NUCLEOTIDE SEQUENCE</scope>
    <source>
        <strain evidence="2">K2</strain>
    </source>
</reference>
<keyword evidence="3" id="KW-1185">Reference proteome</keyword>
<comment type="caution">
    <text evidence="2">The sequence shown here is derived from an EMBL/GenBank/DDBJ whole genome shotgun (WGS) entry which is preliminary data.</text>
</comment>
<gene>
    <name evidence="2" type="ORF">P5673_023706</name>
</gene>
<dbReference type="Pfam" id="PF04910">
    <property type="entry name" value="Tcf25"/>
    <property type="match status" value="2"/>
</dbReference>
<dbReference type="EMBL" id="JARQWQ010000067">
    <property type="protein sequence ID" value="KAK2554743.1"/>
    <property type="molecule type" value="Genomic_DNA"/>
</dbReference>
<feature type="compositionally biased region" description="Basic and acidic residues" evidence="1">
    <location>
        <begin position="117"/>
        <end position="129"/>
    </location>
</feature>
<evidence type="ECO:0000313" key="2">
    <source>
        <dbReference type="EMBL" id="KAK2554743.1"/>
    </source>
</evidence>
<dbReference type="Proteomes" id="UP001249851">
    <property type="component" value="Unassembled WGS sequence"/>
</dbReference>
<evidence type="ECO:0000256" key="1">
    <source>
        <dbReference type="SAM" id="MobiDB-lite"/>
    </source>
</evidence>
<reference evidence="2" key="2">
    <citation type="journal article" date="2023" name="Science">
        <title>Genomic signatures of disease resistance in endangered staghorn corals.</title>
        <authorList>
            <person name="Vollmer S.V."/>
            <person name="Selwyn J.D."/>
            <person name="Despard B.A."/>
            <person name="Roesel C.L."/>
        </authorList>
    </citation>
    <scope>NUCLEOTIDE SEQUENCE</scope>
    <source>
        <strain evidence="2">K2</strain>
    </source>
</reference>
<evidence type="ECO:0000313" key="3">
    <source>
        <dbReference type="Proteomes" id="UP001249851"/>
    </source>
</evidence>
<feature type="region of interest" description="Disordered" evidence="1">
    <location>
        <begin position="41"/>
        <end position="133"/>
    </location>
</feature>
<feature type="compositionally biased region" description="Basic residues" evidence="1">
    <location>
        <begin position="93"/>
        <end position="103"/>
    </location>
</feature>
<protein>
    <submittedName>
        <fullName evidence="2">Transcription factor 25</fullName>
    </submittedName>
</protein>
<organism evidence="2 3">
    <name type="scientific">Acropora cervicornis</name>
    <name type="common">Staghorn coral</name>
    <dbReference type="NCBI Taxonomy" id="6130"/>
    <lineage>
        <taxon>Eukaryota</taxon>
        <taxon>Metazoa</taxon>
        <taxon>Cnidaria</taxon>
        <taxon>Anthozoa</taxon>
        <taxon>Hexacorallia</taxon>
        <taxon>Scleractinia</taxon>
        <taxon>Astrocoeniina</taxon>
        <taxon>Acroporidae</taxon>
        <taxon>Acropora</taxon>
    </lineage>
</organism>
<dbReference type="AlphaFoldDB" id="A0AAD9Q4Y9"/>
<feature type="compositionally biased region" description="Acidic residues" evidence="1">
    <location>
        <begin position="665"/>
        <end position="674"/>
    </location>
</feature>
<dbReference type="InterPro" id="IPR006994">
    <property type="entry name" value="TCF25/Rqc1"/>
</dbReference>
<proteinExistence type="predicted"/>